<keyword evidence="1" id="KW-0812">Transmembrane</keyword>
<dbReference type="PANTHER" id="PTHR36777:SF2">
    <property type="entry name" value="EXPRESSED PROTEIN"/>
    <property type="match status" value="1"/>
</dbReference>
<dbReference type="OrthoDB" id="534175at2759"/>
<dbReference type="PANTHER" id="PTHR36777">
    <property type="entry name" value="EXPRESSED PROTEIN"/>
    <property type="match status" value="1"/>
</dbReference>
<proteinExistence type="predicted"/>
<accession>A0A9Q0KDT3</accession>
<protein>
    <recommendedName>
        <fullName evidence="4">Transmembrane protein</fullName>
    </recommendedName>
</protein>
<feature type="transmembrane region" description="Helical" evidence="1">
    <location>
        <begin position="138"/>
        <end position="156"/>
    </location>
</feature>
<name>A0A9Q0KDT3_9MAGN</name>
<gene>
    <name evidence="2" type="ORF">NE237_015328</name>
</gene>
<dbReference type="EMBL" id="JAMYWD010000006">
    <property type="protein sequence ID" value="KAJ4968627.1"/>
    <property type="molecule type" value="Genomic_DNA"/>
</dbReference>
<keyword evidence="1" id="KW-0472">Membrane</keyword>
<sequence length="192" mass="21049">MASSVCVHPVSVPIFSSAVHRKRNTVNCFLHRRSQFVSSQTLTRFKGDLQFSNNFSISKKRNYKWQLPTRKPHSIAVVVAVQSNFLRVLQTVWRVAKDGIESGTNLVPNTVPRSIARVGVAGIALIISVFVLKSFLSTAFFVLGTMGFIYFAFIALNKGEGPKGGGGSGPSGGPTNVDDSLEEARRIMEKYK</sequence>
<dbReference type="AlphaFoldDB" id="A0A9Q0KDT3"/>
<evidence type="ECO:0008006" key="4">
    <source>
        <dbReference type="Google" id="ProtNLM"/>
    </source>
</evidence>
<evidence type="ECO:0000256" key="1">
    <source>
        <dbReference type="SAM" id="Phobius"/>
    </source>
</evidence>
<comment type="caution">
    <text evidence="2">The sequence shown here is derived from an EMBL/GenBank/DDBJ whole genome shotgun (WGS) entry which is preliminary data.</text>
</comment>
<feature type="transmembrane region" description="Helical" evidence="1">
    <location>
        <begin position="115"/>
        <end position="132"/>
    </location>
</feature>
<keyword evidence="3" id="KW-1185">Reference proteome</keyword>
<organism evidence="2 3">
    <name type="scientific">Protea cynaroides</name>
    <dbReference type="NCBI Taxonomy" id="273540"/>
    <lineage>
        <taxon>Eukaryota</taxon>
        <taxon>Viridiplantae</taxon>
        <taxon>Streptophyta</taxon>
        <taxon>Embryophyta</taxon>
        <taxon>Tracheophyta</taxon>
        <taxon>Spermatophyta</taxon>
        <taxon>Magnoliopsida</taxon>
        <taxon>Proteales</taxon>
        <taxon>Proteaceae</taxon>
        <taxon>Protea</taxon>
    </lineage>
</organism>
<evidence type="ECO:0000313" key="3">
    <source>
        <dbReference type="Proteomes" id="UP001141806"/>
    </source>
</evidence>
<evidence type="ECO:0000313" key="2">
    <source>
        <dbReference type="EMBL" id="KAJ4968627.1"/>
    </source>
</evidence>
<reference evidence="2" key="1">
    <citation type="journal article" date="2023" name="Plant J.">
        <title>The genome of the king protea, Protea cynaroides.</title>
        <authorList>
            <person name="Chang J."/>
            <person name="Duong T.A."/>
            <person name="Schoeman C."/>
            <person name="Ma X."/>
            <person name="Roodt D."/>
            <person name="Barker N."/>
            <person name="Li Z."/>
            <person name="Van de Peer Y."/>
            <person name="Mizrachi E."/>
        </authorList>
    </citation>
    <scope>NUCLEOTIDE SEQUENCE</scope>
    <source>
        <tissue evidence="2">Young leaves</tissue>
    </source>
</reference>
<dbReference type="Proteomes" id="UP001141806">
    <property type="component" value="Unassembled WGS sequence"/>
</dbReference>
<keyword evidence="1" id="KW-1133">Transmembrane helix</keyword>